<keyword evidence="1" id="KW-0472">Membrane</keyword>
<keyword evidence="1" id="KW-1133">Transmembrane helix</keyword>
<accession>A0A318S9U7</accession>
<reference evidence="2 3" key="1">
    <citation type="submission" date="2018-06" db="EMBL/GenBank/DDBJ databases">
        <title>Genomic Encyclopedia of Type Strains, Phase IV (KMG-IV): sequencing the most valuable type-strain genomes for metagenomic binning, comparative biology and taxonomic classification.</title>
        <authorList>
            <person name="Goeker M."/>
        </authorList>
    </citation>
    <scope>NUCLEOTIDE SEQUENCE [LARGE SCALE GENOMIC DNA]</scope>
    <source>
        <strain evidence="2 3">DSM 18048</strain>
    </source>
</reference>
<keyword evidence="1" id="KW-0812">Transmembrane</keyword>
<sequence length="221" mass="24983">MQRFWRENNLGIVVVAIFLMLWVGQSLVGWRDFNSDREDHGGTDVTFSRYLGTAHFWEATTENWESEFLQMGAYVLLTVWLRQKGSAESKKIDEEEPVDQDPLEFQDRPDVPGPVKRGGLALALYQNSLSIAFFTLFAISFVLHGWSGMDERNLEAIAHGQRPIDLAEFMTSSTFWFQSLQNWQSEFLAVASIVLLSIVLRQKGSPESKPVAAPHAQTGDA</sequence>
<evidence type="ECO:0000313" key="2">
    <source>
        <dbReference type="EMBL" id="PYE53260.1"/>
    </source>
</evidence>
<dbReference type="Proteomes" id="UP000248326">
    <property type="component" value="Unassembled WGS sequence"/>
</dbReference>
<protein>
    <recommendedName>
        <fullName evidence="4">Transmembrane protein</fullName>
    </recommendedName>
</protein>
<dbReference type="EMBL" id="QJSX01000009">
    <property type="protein sequence ID" value="PYE53260.1"/>
    <property type="molecule type" value="Genomic_DNA"/>
</dbReference>
<evidence type="ECO:0000313" key="3">
    <source>
        <dbReference type="Proteomes" id="UP000248326"/>
    </source>
</evidence>
<dbReference type="AlphaFoldDB" id="A0A318S9U7"/>
<dbReference type="OrthoDB" id="187863at2"/>
<feature type="transmembrane region" description="Helical" evidence="1">
    <location>
        <begin position="12"/>
        <end position="30"/>
    </location>
</feature>
<evidence type="ECO:0000256" key="1">
    <source>
        <dbReference type="SAM" id="Phobius"/>
    </source>
</evidence>
<dbReference type="InterPro" id="IPR046657">
    <property type="entry name" value="DUF6766"/>
</dbReference>
<feature type="transmembrane region" description="Helical" evidence="1">
    <location>
        <begin position="124"/>
        <end position="146"/>
    </location>
</feature>
<evidence type="ECO:0008006" key="4">
    <source>
        <dbReference type="Google" id="ProtNLM"/>
    </source>
</evidence>
<keyword evidence="3" id="KW-1185">Reference proteome</keyword>
<name>A0A318S9U7_9DEIO</name>
<dbReference type="RefSeq" id="WP_110887074.1">
    <property type="nucleotide sequence ID" value="NZ_QJSX01000009.1"/>
</dbReference>
<comment type="caution">
    <text evidence="2">The sequence shown here is derived from an EMBL/GenBank/DDBJ whole genome shotgun (WGS) entry which is preliminary data.</text>
</comment>
<proteinExistence type="predicted"/>
<dbReference type="Pfam" id="PF20554">
    <property type="entry name" value="DUF6766"/>
    <property type="match status" value="1"/>
</dbReference>
<organism evidence="2 3">
    <name type="scientific">Deinococcus yavapaiensis KR-236</name>
    <dbReference type="NCBI Taxonomy" id="694435"/>
    <lineage>
        <taxon>Bacteria</taxon>
        <taxon>Thermotogati</taxon>
        <taxon>Deinococcota</taxon>
        <taxon>Deinococci</taxon>
        <taxon>Deinococcales</taxon>
        <taxon>Deinococcaceae</taxon>
        <taxon>Deinococcus</taxon>
    </lineage>
</organism>
<gene>
    <name evidence="2" type="ORF">DES52_10932</name>
</gene>